<organism evidence="1">
    <name type="scientific">marine sediment metagenome</name>
    <dbReference type="NCBI Taxonomy" id="412755"/>
    <lineage>
        <taxon>unclassified sequences</taxon>
        <taxon>metagenomes</taxon>
        <taxon>ecological metagenomes</taxon>
    </lineage>
</organism>
<feature type="non-terminal residue" evidence="1">
    <location>
        <position position="1"/>
    </location>
</feature>
<sequence length="110" mass="12602">QVISATRTPLERFEIQIKKLGLVFAKGLIDPDTFERAIRQAEEKLLRASEREMIPRMAGEARLIDPWVSIKGLQMGGVEDPQIQKQQEQIELTRKTNEILQSIEDKEGVM</sequence>
<accession>X0XII0</accession>
<name>X0XII0_9ZZZZ</name>
<evidence type="ECO:0000313" key="1">
    <source>
        <dbReference type="EMBL" id="GAG24781.1"/>
    </source>
</evidence>
<gene>
    <name evidence="1" type="ORF">S01H1_49755</name>
</gene>
<dbReference type="EMBL" id="BARS01032024">
    <property type="protein sequence ID" value="GAG24781.1"/>
    <property type="molecule type" value="Genomic_DNA"/>
</dbReference>
<reference evidence="1" key="1">
    <citation type="journal article" date="2014" name="Front. Microbiol.">
        <title>High frequency of phylogenetically diverse reductive dehalogenase-homologous genes in deep subseafloor sedimentary metagenomes.</title>
        <authorList>
            <person name="Kawai M."/>
            <person name="Futagami T."/>
            <person name="Toyoda A."/>
            <person name="Takaki Y."/>
            <person name="Nishi S."/>
            <person name="Hori S."/>
            <person name="Arai W."/>
            <person name="Tsubouchi T."/>
            <person name="Morono Y."/>
            <person name="Uchiyama I."/>
            <person name="Ito T."/>
            <person name="Fujiyama A."/>
            <person name="Inagaki F."/>
            <person name="Takami H."/>
        </authorList>
    </citation>
    <scope>NUCLEOTIDE SEQUENCE</scope>
    <source>
        <strain evidence="1">Expedition CK06-06</strain>
    </source>
</reference>
<protein>
    <submittedName>
        <fullName evidence="1">Uncharacterized protein</fullName>
    </submittedName>
</protein>
<proteinExistence type="predicted"/>
<comment type="caution">
    <text evidence="1">The sequence shown here is derived from an EMBL/GenBank/DDBJ whole genome shotgun (WGS) entry which is preliminary data.</text>
</comment>
<dbReference type="AlphaFoldDB" id="X0XII0"/>